<dbReference type="PANTHER" id="PTHR43498:SF1">
    <property type="entry name" value="COB--COM HETERODISULFIDE REDUCTASE IRON-SULFUR SUBUNIT A"/>
    <property type="match status" value="1"/>
</dbReference>
<keyword evidence="2" id="KW-0479">Metal-binding</keyword>
<protein>
    <recommendedName>
        <fullName evidence="8">Pyridine nucleotide-disulfide oxidoreductase</fullName>
    </recommendedName>
</protein>
<comment type="caution">
    <text evidence="6">The sequence shown here is derived from an EMBL/GenBank/DDBJ whole genome shotgun (WGS) entry which is preliminary data.</text>
</comment>
<dbReference type="GO" id="GO:0016491">
    <property type="term" value="F:oxidoreductase activity"/>
    <property type="evidence" value="ECO:0007669"/>
    <property type="project" value="UniProtKB-KW"/>
</dbReference>
<evidence type="ECO:0000256" key="2">
    <source>
        <dbReference type="ARBA" id="ARBA00022723"/>
    </source>
</evidence>
<evidence type="ECO:0008006" key="8">
    <source>
        <dbReference type="Google" id="ProtNLM"/>
    </source>
</evidence>
<organism evidence="6 7">
    <name type="scientific">Mycolicibacterium iranicum</name>
    <name type="common">Mycobacterium iranicum</name>
    <dbReference type="NCBI Taxonomy" id="912594"/>
    <lineage>
        <taxon>Bacteria</taxon>
        <taxon>Bacillati</taxon>
        <taxon>Actinomycetota</taxon>
        <taxon>Actinomycetes</taxon>
        <taxon>Mycobacteriales</taxon>
        <taxon>Mycobacteriaceae</taxon>
        <taxon>Mycolicibacterium</taxon>
    </lineage>
</organism>
<accession>A0A839Q632</accession>
<dbReference type="RefSeq" id="WP_183469618.1">
    <property type="nucleotide sequence ID" value="NZ_JACHVU010000006.1"/>
</dbReference>
<keyword evidence="1" id="KW-0004">4Fe-4S</keyword>
<keyword evidence="5" id="KW-0411">Iron-sulfur</keyword>
<dbReference type="InterPro" id="IPR036188">
    <property type="entry name" value="FAD/NAD-bd_sf"/>
</dbReference>
<dbReference type="GO" id="GO:0051539">
    <property type="term" value="F:4 iron, 4 sulfur cluster binding"/>
    <property type="evidence" value="ECO:0007669"/>
    <property type="project" value="UniProtKB-KW"/>
</dbReference>
<keyword evidence="4" id="KW-0408">Iron</keyword>
<dbReference type="GO" id="GO:0046872">
    <property type="term" value="F:metal ion binding"/>
    <property type="evidence" value="ECO:0007669"/>
    <property type="project" value="UniProtKB-KW"/>
</dbReference>
<keyword evidence="7" id="KW-1185">Reference proteome</keyword>
<dbReference type="InterPro" id="IPR039650">
    <property type="entry name" value="HdrA-like"/>
</dbReference>
<evidence type="ECO:0000256" key="5">
    <source>
        <dbReference type="ARBA" id="ARBA00023014"/>
    </source>
</evidence>
<keyword evidence="3" id="KW-0560">Oxidoreductase</keyword>
<dbReference type="PRINTS" id="PR00411">
    <property type="entry name" value="PNDRDTASEI"/>
</dbReference>
<evidence type="ECO:0000313" key="7">
    <source>
        <dbReference type="Proteomes" id="UP000550501"/>
    </source>
</evidence>
<dbReference type="Gene3D" id="3.50.50.60">
    <property type="entry name" value="FAD/NAD(P)-binding domain"/>
    <property type="match status" value="1"/>
</dbReference>
<evidence type="ECO:0000256" key="1">
    <source>
        <dbReference type="ARBA" id="ARBA00022485"/>
    </source>
</evidence>
<dbReference type="PANTHER" id="PTHR43498">
    <property type="entry name" value="FERREDOXIN:COB-COM HETERODISULFIDE REDUCTASE SUBUNIT A"/>
    <property type="match status" value="1"/>
</dbReference>
<reference evidence="6 7" key="1">
    <citation type="submission" date="2020-08" db="EMBL/GenBank/DDBJ databases">
        <title>The Agave Microbiome: Exploring the role of microbial communities in plant adaptations to desert environments.</title>
        <authorList>
            <person name="Partida-Martinez L.P."/>
        </authorList>
    </citation>
    <scope>NUCLEOTIDE SEQUENCE [LARGE SCALE GENOMIC DNA]</scope>
    <source>
        <strain evidence="6 7">AT2.18</strain>
    </source>
</reference>
<evidence type="ECO:0000256" key="3">
    <source>
        <dbReference type="ARBA" id="ARBA00023002"/>
    </source>
</evidence>
<name>A0A839Q632_MYCIR</name>
<dbReference type="SUPFAM" id="SSF51905">
    <property type="entry name" value="FAD/NAD(P)-binding domain"/>
    <property type="match status" value="1"/>
</dbReference>
<dbReference type="AlphaFoldDB" id="A0A839Q632"/>
<dbReference type="Proteomes" id="UP000550501">
    <property type="component" value="Unassembled WGS sequence"/>
</dbReference>
<evidence type="ECO:0000313" key="6">
    <source>
        <dbReference type="EMBL" id="MBB2991688.1"/>
    </source>
</evidence>
<gene>
    <name evidence="6" type="ORF">FHR72_003173</name>
</gene>
<proteinExistence type="predicted"/>
<dbReference type="EMBL" id="JACHVU010000006">
    <property type="protein sequence ID" value="MBB2991688.1"/>
    <property type="molecule type" value="Genomic_DNA"/>
</dbReference>
<dbReference type="Pfam" id="PF12831">
    <property type="entry name" value="FAD_oxidored"/>
    <property type="match status" value="1"/>
</dbReference>
<evidence type="ECO:0000256" key="4">
    <source>
        <dbReference type="ARBA" id="ARBA00023004"/>
    </source>
</evidence>
<sequence length="455" mass="48768">MPRTITEPAREIDVLHETDVLVVGSGPGGLAAALAAARAGVEVTLVERYGCFGGNITAVGVEGFAWYRHEQTVEAGGIGWEFEQRARAMGAAVPESQSLSYELDSEGFKVVADRLVEEAGIHAMLHRQFVAPLMDGDTVIGILTESKAGREAILARRVVDATGDADVATRAGAPVSKTPVEAMMAASVMFHLAGVDKAAFLRGVADDPQTYRDWAAGEFAADETAAKDADLYSPYLGKPFAKAIEDGLLPADLNTIGGTWGAMHDTGELTYMNLVHLSGCDGTDPDSLTRWEIEGRRQAMLAIEALRRYTPGCETARLRNFGMTIGVRDTRKIDAVYNLTENDVREQGRFDDSIGIYPEFIDGYGVLVLPTTGRYLQIPYRSTLPKAVRHLIVAGRATGGDRIAHAATRNMSCCAVTGQGAGVAAALSVRSGRQFADVDVHAVQQELIRQGVRIS</sequence>